<feature type="compositionally biased region" description="Low complexity" evidence="1">
    <location>
        <begin position="82"/>
        <end position="91"/>
    </location>
</feature>
<gene>
    <name evidence="2" type="ORF">S01H1_25130</name>
</gene>
<comment type="caution">
    <text evidence="2">The sequence shown here is derived from an EMBL/GenBank/DDBJ whole genome shotgun (WGS) entry which is preliminary data.</text>
</comment>
<reference evidence="2" key="1">
    <citation type="journal article" date="2014" name="Front. Microbiol.">
        <title>High frequency of phylogenetically diverse reductive dehalogenase-homologous genes in deep subseafloor sedimentary metagenomes.</title>
        <authorList>
            <person name="Kawai M."/>
            <person name="Futagami T."/>
            <person name="Toyoda A."/>
            <person name="Takaki Y."/>
            <person name="Nishi S."/>
            <person name="Hori S."/>
            <person name="Arai W."/>
            <person name="Tsubouchi T."/>
            <person name="Morono Y."/>
            <person name="Uchiyama I."/>
            <person name="Ito T."/>
            <person name="Fujiyama A."/>
            <person name="Inagaki F."/>
            <person name="Takami H."/>
        </authorList>
    </citation>
    <scope>NUCLEOTIDE SEQUENCE</scope>
    <source>
        <strain evidence="2">Expedition CK06-06</strain>
    </source>
</reference>
<dbReference type="EMBL" id="BARS01015149">
    <property type="protein sequence ID" value="GAF87501.1"/>
    <property type="molecule type" value="Genomic_DNA"/>
</dbReference>
<feature type="region of interest" description="Disordered" evidence="1">
    <location>
        <begin position="80"/>
        <end position="101"/>
    </location>
</feature>
<name>X0TJS0_9ZZZZ</name>
<sequence>MVKKRKVNKEKRIHGVITERRKGAKKRSAGTVRLLKAAGMLPGGAQGGGAGRPKGSYKYRINGKPVSVFAWRKFQAERKRQLSQMQQQQNQRLRKKGFEDEDIQQLRRQHVVRRVQQGKPMMEENVADQELAFREHLARNTVSPRTQQILVALRRTQNKA</sequence>
<evidence type="ECO:0000256" key="1">
    <source>
        <dbReference type="SAM" id="MobiDB-lite"/>
    </source>
</evidence>
<evidence type="ECO:0000313" key="2">
    <source>
        <dbReference type="EMBL" id="GAF87501.1"/>
    </source>
</evidence>
<organism evidence="2">
    <name type="scientific">marine sediment metagenome</name>
    <dbReference type="NCBI Taxonomy" id="412755"/>
    <lineage>
        <taxon>unclassified sequences</taxon>
        <taxon>metagenomes</taxon>
        <taxon>ecological metagenomes</taxon>
    </lineage>
</organism>
<dbReference type="AlphaFoldDB" id="X0TJS0"/>
<accession>X0TJS0</accession>
<proteinExistence type="predicted"/>
<protein>
    <submittedName>
        <fullName evidence="2">Uncharacterized protein</fullName>
    </submittedName>
</protein>
<feature type="non-terminal residue" evidence="2">
    <location>
        <position position="160"/>
    </location>
</feature>